<dbReference type="GO" id="GO:0008270">
    <property type="term" value="F:zinc ion binding"/>
    <property type="evidence" value="ECO:0007669"/>
    <property type="project" value="UniProtKB-KW"/>
</dbReference>
<comment type="subcellular location">
    <subcellularLocation>
        <location evidence="1">Cytoplasm</location>
    </subcellularLocation>
</comment>
<keyword evidence="7 8" id="KW-0694">RNA-binding</keyword>
<dbReference type="InterPro" id="IPR038129">
    <property type="entry name" value="Nanos_sf"/>
</dbReference>
<comment type="similarity">
    <text evidence="8">Belongs to the nanos family.</text>
</comment>
<sequence length="330" mass="35897">MNTDTNSVPPSTCWNTWVSSPPAGLQNVDIGNDQIFTPGVTVSSSPGTTPSLSTSPVSTTSGNQGVTDWDSTAIPSHYKPSSLPRFVNPNYNHRPSLPFTTINSTAGCSQLFPYPEHILRQPWQPPMDMTKILEEFRASGRETVNIPPSIPPSPSASTSHTQSHQGERRGAEQGGDLGMKIQRVGRETYYQAARKGSKAYTWRQEETRRPAIAAATWNEGAGGSNTAGNTVGDRSRRLAKRCAFCVMNGEEAVWHTFKDEQGQVLCPVLSAYTCRLCRATGTRAHTLKYCPINQITHGDPIAAGFPPGLMHPNITMELMKGTDSLHPNSM</sequence>
<organism evidence="11 12">
    <name type="scientific">Petrolisthes manimaculis</name>
    <dbReference type="NCBI Taxonomy" id="1843537"/>
    <lineage>
        <taxon>Eukaryota</taxon>
        <taxon>Metazoa</taxon>
        <taxon>Ecdysozoa</taxon>
        <taxon>Arthropoda</taxon>
        <taxon>Crustacea</taxon>
        <taxon>Multicrustacea</taxon>
        <taxon>Malacostraca</taxon>
        <taxon>Eumalacostraca</taxon>
        <taxon>Eucarida</taxon>
        <taxon>Decapoda</taxon>
        <taxon>Pleocyemata</taxon>
        <taxon>Anomura</taxon>
        <taxon>Galatheoidea</taxon>
        <taxon>Porcellanidae</taxon>
        <taxon>Petrolisthes</taxon>
    </lineage>
</organism>
<keyword evidence="2" id="KW-0963">Cytoplasm</keyword>
<accession>A0AAE1NV34</accession>
<evidence type="ECO:0000256" key="2">
    <source>
        <dbReference type="ARBA" id="ARBA00022490"/>
    </source>
</evidence>
<name>A0AAE1NV34_9EUCA</name>
<proteinExistence type="inferred from homology"/>
<evidence type="ECO:0000256" key="1">
    <source>
        <dbReference type="ARBA" id="ARBA00004496"/>
    </source>
</evidence>
<keyword evidence="3" id="KW-0479">Metal-binding</keyword>
<evidence type="ECO:0000256" key="3">
    <source>
        <dbReference type="ARBA" id="ARBA00022723"/>
    </source>
</evidence>
<dbReference type="PROSITE" id="PS51522">
    <property type="entry name" value="ZF_NANOS"/>
    <property type="match status" value="1"/>
</dbReference>
<dbReference type="Proteomes" id="UP001292094">
    <property type="component" value="Unassembled WGS sequence"/>
</dbReference>
<feature type="compositionally biased region" description="Low complexity" evidence="9">
    <location>
        <begin position="155"/>
        <end position="164"/>
    </location>
</feature>
<reference evidence="11" key="1">
    <citation type="submission" date="2023-11" db="EMBL/GenBank/DDBJ databases">
        <title>Genome assemblies of two species of porcelain crab, Petrolisthes cinctipes and Petrolisthes manimaculis (Anomura: Porcellanidae).</title>
        <authorList>
            <person name="Angst P."/>
        </authorList>
    </citation>
    <scope>NUCLEOTIDE SEQUENCE</scope>
    <source>
        <strain evidence="11">PB745_02</strain>
        <tissue evidence="11">Gill</tissue>
    </source>
</reference>
<feature type="region of interest" description="Disordered" evidence="9">
    <location>
        <begin position="143"/>
        <end position="178"/>
    </location>
</feature>
<evidence type="ECO:0000259" key="10">
    <source>
        <dbReference type="PROSITE" id="PS51522"/>
    </source>
</evidence>
<evidence type="ECO:0000256" key="9">
    <source>
        <dbReference type="SAM" id="MobiDB-lite"/>
    </source>
</evidence>
<evidence type="ECO:0000256" key="5">
    <source>
        <dbReference type="ARBA" id="ARBA00022833"/>
    </source>
</evidence>
<gene>
    <name evidence="11" type="ORF">Pmani_031738</name>
</gene>
<evidence type="ECO:0000256" key="8">
    <source>
        <dbReference type="PROSITE-ProRule" id="PRU00855"/>
    </source>
</evidence>
<evidence type="ECO:0000256" key="4">
    <source>
        <dbReference type="ARBA" id="ARBA00022771"/>
    </source>
</evidence>
<keyword evidence="5" id="KW-0862">Zinc</keyword>
<dbReference type="Gene3D" id="4.10.60.30">
    <property type="entry name" value="Nanos, RNA-binding domain"/>
    <property type="match status" value="1"/>
</dbReference>
<evidence type="ECO:0000256" key="7">
    <source>
        <dbReference type="ARBA" id="ARBA00022884"/>
    </source>
</evidence>
<evidence type="ECO:0000256" key="6">
    <source>
        <dbReference type="ARBA" id="ARBA00022845"/>
    </source>
</evidence>
<dbReference type="Pfam" id="PF05741">
    <property type="entry name" value="zf-nanos"/>
    <property type="match status" value="1"/>
</dbReference>
<evidence type="ECO:0000313" key="12">
    <source>
        <dbReference type="Proteomes" id="UP001292094"/>
    </source>
</evidence>
<dbReference type="InterPro" id="IPR024161">
    <property type="entry name" value="Znf_nanos-typ"/>
</dbReference>
<keyword evidence="12" id="KW-1185">Reference proteome</keyword>
<feature type="domain" description="Nanos-type" evidence="10">
    <location>
        <begin position="241"/>
        <end position="292"/>
    </location>
</feature>
<dbReference type="AlphaFoldDB" id="A0AAE1NV34"/>
<keyword evidence="4 8" id="KW-0863">Zinc-finger</keyword>
<protein>
    <recommendedName>
        <fullName evidence="10">Nanos-type domain-containing protein</fullName>
    </recommendedName>
</protein>
<dbReference type="GO" id="GO:0006417">
    <property type="term" value="P:regulation of translation"/>
    <property type="evidence" value="ECO:0007669"/>
    <property type="project" value="UniProtKB-UniRule"/>
</dbReference>
<keyword evidence="6 8" id="KW-0810">Translation regulation</keyword>
<dbReference type="PANTHER" id="PTHR12887">
    <property type="entry name" value="NANOS PROTEIN"/>
    <property type="match status" value="1"/>
</dbReference>
<dbReference type="EMBL" id="JAWZYT010004017">
    <property type="protein sequence ID" value="KAK4295711.1"/>
    <property type="molecule type" value="Genomic_DNA"/>
</dbReference>
<feature type="region of interest" description="Disordered" evidence="9">
    <location>
        <begin position="41"/>
        <end position="68"/>
    </location>
</feature>
<dbReference type="GO" id="GO:0003723">
    <property type="term" value="F:RNA binding"/>
    <property type="evidence" value="ECO:0007669"/>
    <property type="project" value="UniProtKB-UniRule"/>
</dbReference>
<dbReference type="InterPro" id="IPR008705">
    <property type="entry name" value="Nanos/Xcar2"/>
</dbReference>
<evidence type="ECO:0000313" key="11">
    <source>
        <dbReference type="EMBL" id="KAK4295711.1"/>
    </source>
</evidence>
<feature type="compositionally biased region" description="Low complexity" evidence="9">
    <location>
        <begin position="41"/>
        <end position="62"/>
    </location>
</feature>
<dbReference type="GO" id="GO:0005737">
    <property type="term" value="C:cytoplasm"/>
    <property type="evidence" value="ECO:0007669"/>
    <property type="project" value="UniProtKB-SubCell"/>
</dbReference>
<comment type="caution">
    <text evidence="11">The sequence shown here is derived from an EMBL/GenBank/DDBJ whole genome shotgun (WGS) entry which is preliminary data.</text>
</comment>